<dbReference type="EMBL" id="JBHSDC010000022">
    <property type="protein sequence ID" value="MFC4232568.1"/>
    <property type="molecule type" value="Genomic_DNA"/>
</dbReference>
<evidence type="ECO:0000313" key="2">
    <source>
        <dbReference type="Proteomes" id="UP001595906"/>
    </source>
</evidence>
<accession>A0ABV8PZJ9</accession>
<protein>
    <submittedName>
        <fullName evidence="1">Efflux RND transporter periplasmic adaptor subunit</fullName>
    </submittedName>
</protein>
<dbReference type="Gene3D" id="2.40.50.100">
    <property type="match status" value="1"/>
</dbReference>
<dbReference type="PANTHER" id="PTHR30469">
    <property type="entry name" value="MULTIDRUG RESISTANCE PROTEIN MDTA"/>
    <property type="match status" value="1"/>
</dbReference>
<organism evidence="1 2">
    <name type="scientific">Parasediminibacterium paludis</name>
    <dbReference type="NCBI Taxonomy" id="908966"/>
    <lineage>
        <taxon>Bacteria</taxon>
        <taxon>Pseudomonadati</taxon>
        <taxon>Bacteroidota</taxon>
        <taxon>Chitinophagia</taxon>
        <taxon>Chitinophagales</taxon>
        <taxon>Chitinophagaceae</taxon>
        <taxon>Parasediminibacterium</taxon>
    </lineage>
</organism>
<name>A0ABV8PZJ9_9BACT</name>
<evidence type="ECO:0000313" key="1">
    <source>
        <dbReference type="EMBL" id="MFC4232568.1"/>
    </source>
</evidence>
<comment type="caution">
    <text evidence="1">The sequence shown here is derived from an EMBL/GenBank/DDBJ whole genome shotgun (WGS) entry which is preliminary data.</text>
</comment>
<gene>
    <name evidence="1" type="ORF">ACFOW1_11735</name>
</gene>
<dbReference type="Gene3D" id="2.40.30.170">
    <property type="match status" value="1"/>
</dbReference>
<dbReference type="SUPFAM" id="SSF111369">
    <property type="entry name" value="HlyD-like secretion proteins"/>
    <property type="match status" value="1"/>
</dbReference>
<dbReference type="Proteomes" id="UP001595906">
    <property type="component" value="Unassembled WGS sequence"/>
</dbReference>
<proteinExistence type="predicted"/>
<reference evidence="2" key="1">
    <citation type="journal article" date="2019" name="Int. J. Syst. Evol. Microbiol.">
        <title>The Global Catalogue of Microorganisms (GCM) 10K type strain sequencing project: providing services to taxonomists for standard genome sequencing and annotation.</title>
        <authorList>
            <consortium name="The Broad Institute Genomics Platform"/>
            <consortium name="The Broad Institute Genome Sequencing Center for Infectious Disease"/>
            <person name="Wu L."/>
            <person name="Ma J."/>
        </authorList>
    </citation>
    <scope>NUCLEOTIDE SEQUENCE [LARGE SCALE GENOMIC DNA]</scope>
    <source>
        <strain evidence="2">CECT 8010</strain>
    </source>
</reference>
<dbReference type="RefSeq" id="WP_379014472.1">
    <property type="nucleotide sequence ID" value="NZ_JBHSDC010000022.1"/>
</dbReference>
<keyword evidence="2" id="KW-1185">Reference proteome</keyword>
<sequence>MKHITYTVVLASITLIIACKQVPETAPQRKDIVDAVFASGSIIASNQYAITAQAEGYLSASFVSEGDTVHNGQLLFKLANDAQQIQVSNAYDNYDYAKNNLNNGAPQIVKLEEQINQAISTKDIDAANLKRYENLIKTNAVAQVDYDKVKLTYQNDVTNLAVLQKSLADLKQSLALNEKNAKAQYQLQQNNNQYYALSSANAGIVLSISKKNGDLVKKGESIAVIGSGKTIAKLYVAEDDIQKIQLHQQTLITLNTNKDQVYGAKVTKIYPSFDVASQSFIVEASFDDLPTQLKNGTQLQANFIISQKKNALVVPSIYVLPGDSVITKANHQKIAIKTGIKTLEWVEVTGGLNDSEKLELPK</sequence>
<dbReference type="PROSITE" id="PS51257">
    <property type="entry name" value="PROKAR_LIPOPROTEIN"/>
    <property type="match status" value="1"/>
</dbReference>